<organism evidence="2 3">
    <name type="scientific">Streptomyces hintoniae</name>
    <dbReference type="NCBI Taxonomy" id="3075521"/>
    <lineage>
        <taxon>Bacteria</taxon>
        <taxon>Bacillati</taxon>
        <taxon>Actinomycetota</taxon>
        <taxon>Actinomycetes</taxon>
        <taxon>Kitasatosporales</taxon>
        <taxon>Streptomycetaceae</taxon>
        <taxon>Streptomyces</taxon>
    </lineage>
</organism>
<evidence type="ECO:0000256" key="1">
    <source>
        <dbReference type="SAM" id="SignalP"/>
    </source>
</evidence>
<comment type="caution">
    <text evidence="2">The sequence shown here is derived from an EMBL/GenBank/DDBJ whole genome shotgun (WGS) entry which is preliminary data.</text>
</comment>
<dbReference type="Proteomes" id="UP001180489">
    <property type="component" value="Unassembled WGS sequence"/>
</dbReference>
<feature type="signal peptide" evidence="1">
    <location>
        <begin position="1"/>
        <end position="20"/>
    </location>
</feature>
<gene>
    <name evidence="2" type="ORF">RM863_01320</name>
</gene>
<evidence type="ECO:0000313" key="2">
    <source>
        <dbReference type="EMBL" id="MDT0470781.1"/>
    </source>
</evidence>
<accession>A0ABU2UC07</accession>
<evidence type="ECO:0000313" key="3">
    <source>
        <dbReference type="Proteomes" id="UP001180489"/>
    </source>
</evidence>
<proteinExistence type="predicted"/>
<name>A0ABU2UC07_9ACTN</name>
<reference evidence="2" key="1">
    <citation type="submission" date="2024-05" db="EMBL/GenBank/DDBJ databases">
        <title>30 novel species of actinomycetes from the DSMZ collection.</title>
        <authorList>
            <person name="Nouioui I."/>
        </authorList>
    </citation>
    <scope>NUCLEOTIDE SEQUENCE</scope>
    <source>
        <strain evidence="2">DSM 41014</strain>
    </source>
</reference>
<keyword evidence="3" id="KW-1185">Reference proteome</keyword>
<protein>
    <submittedName>
        <fullName evidence="2">Uncharacterized protein</fullName>
    </submittedName>
</protein>
<keyword evidence="1" id="KW-0732">Signal</keyword>
<sequence>MGKSSLRLAGLAVGCLGVLAAVVPPVAAREAGGVLPPLPLKAGDPYYFCLTDASAKALATARISLDAVKPNTVVTYKAHTCMRGTLTKGQINTDLTGLTGEGTGGFAFQRDGRRAEFTVPRVALRPDMTGSWTAEHKGRRIEMFTSTKVGAKLSLTKVSAERLPMTLTKQGADALAGTFGTSPVPSGTPFFEGIASFDVLNTLTSPLTTKP</sequence>
<feature type="chain" id="PRO_5047415254" evidence="1">
    <location>
        <begin position="21"/>
        <end position="211"/>
    </location>
</feature>
<dbReference type="EMBL" id="JAVRFF010000001">
    <property type="protein sequence ID" value="MDT0470781.1"/>
    <property type="molecule type" value="Genomic_DNA"/>
</dbReference>